<protein>
    <recommendedName>
        <fullName evidence="2">DRBM domain-containing protein</fullName>
    </recommendedName>
</protein>
<dbReference type="Proteomes" id="UP000091820">
    <property type="component" value="Unassembled WGS sequence"/>
</dbReference>
<dbReference type="AlphaFoldDB" id="A0A1A9W0G7"/>
<accession>A0A1A9W0G7</accession>
<evidence type="ECO:0000256" key="1">
    <source>
        <dbReference type="PROSITE-ProRule" id="PRU00266"/>
    </source>
</evidence>
<dbReference type="GO" id="GO:0010468">
    <property type="term" value="P:regulation of gene expression"/>
    <property type="evidence" value="ECO:0007669"/>
    <property type="project" value="UniProtKB-ARBA"/>
</dbReference>
<feature type="domain" description="DRBM" evidence="2">
    <location>
        <begin position="1"/>
        <end position="53"/>
    </location>
</feature>
<dbReference type="EnsemblMetazoa" id="GBRI001876-RA">
    <property type="protein sequence ID" value="GBRI001876-PA"/>
    <property type="gene ID" value="GBRI001876"/>
</dbReference>
<organism evidence="3 4">
    <name type="scientific">Glossina brevipalpis</name>
    <dbReference type="NCBI Taxonomy" id="37001"/>
    <lineage>
        <taxon>Eukaryota</taxon>
        <taxon>Metazoa</taxon>
        <taxon>Ecdysozoa</taxon>
        <taxon>Arthropoda</taxon>
        <taxon>Hexapoda</taxon>
        <taxon>Insecta</taxon>
        <taxon>Pterygota</taxon>
        <taxon>Neoptera</taxon>
        <taxon>Endopterygota</taxon>
        <taxon>Diptera</taxon>
        <taxon>Brachycera</taxon>
        <taxon>Muscomorpha</taxon>
        <taxon>Hippoboscoidea</taxon>
        <taxon>Glossinidae</taxon>
        <taxon>Glossina</taxon>
    </lineage>
</organism>
<dbReference type="Gene3D" id="3.30.160.20">
    <property type="match status" value="2"/>
</dbReference>
<proteinExistence type="predicted"/>
<dbReference type="PROSITE" id="PS50137">
    <property type="entry name" value="DS_RBD"/>
    <property type="match status" value="1"/>
</dbReference>
<evidence type="ECO:0000313" key="4">
    <source>
        <dbReference type="Proteomes" id="UP000091820"/>
    </source>
</evidence>
<dbReference type="SUPFAM" id="SSF54768">
    <property type="entry name" value="dsRNA-binding domain-like"/>
    <property type="match status" value="2"/>
</dbReference>
<evidence type="ECO:0000259" key="2">
    <source>
        <dbReference type="PROSITE" id="PS50137"/>
    </source>
</evidence>
<dbReference type="VEuPathDB" id="VectorBase:GBRI001876"/>
<dbReference type="STRING" id="37001.A0A1A9W0G7"/>
<name>A0A1A9W0G7_9MUSC</name>
<dbReference type="GO" id="GO:0003723">
    <property type="term" value="F:RNA binding"/>
    <property type="evidence" value="ECO:0007669"/>
    <property type="project" value="UniProtKB-UniRule"/>
</dbReference>
<sequence length="262" mass="29612">MLQDVNVSQFTMGNGEGFVVLVKVNGKQYEGNGISKPTAKSSACEKALRDYYLRKKYAKECIAPTDGEREEVDSDKELILNFASFALHKLYYEWEKESLIVPRLHTLQHCGNPNGAHAFLTQSKLGPARNKLPNDWECMHPTSLLCLMQPDMTFVYKGIVDDDQEFIGYGHSKKEARRKVAGTACDTLYGTKFGERDHEAFAQALLRIGSHSHHFDSVLSAIFRSRSLLSNICSASRRLRQKQLNTNMSVLMFEIENTASHE</sequence>
<keyword evidence="1" id="KW-0694">RNA-binding</keyword>
<evidence type="ECO:0000313" key="3">
    <source>
        <dbReference type="EnsemblMetazoa" id="GBRI001876-PA"/>
    </source>
</evidence>
<reference evidence="3" key="2">
    <citation type="submission" date="2020-05" db="UniProtKB">
        <authorList>
            <consortium name="EnsemblMetazoa"/>
        </authorList>
    </citation>
    <scope>IDENTIFICATION</scope>
    <source>
        <strain evidence="3">IAEA</strain>
    </source>
</reference>
<keyword evidence="4" id="KW-1185">Reference proteome</keyword>
<dbReference type="InterPro" id="IPR014720">
    <property type="entry name" value="dsRBD_dom"/>
</dbReference>
<reference evidence="4" key="1">
    <citation type="submission" date="2014-03" db="EMBL/GenBank/DDBJ databases">
        <authorList>
            <person name="Aksoy S."/>
            <person name="Warren W."/>
            <person name="Wilson R.K."/>
        </authorList>
    </citation>
    <scope>NUCLEOTIDE SEQUENCE [LARGE SCALE GENOMIC DNA]</scope>
    <source>
        <strain evidence="4">IAEA</strain>
    </source>
</reference>